<reference evidence="4 5" key="1">
    <citation type="journal article" date="2008" name="Nature">
        <title>The genome of the choanoflagellate Monosiga brevicollis and the origin of metazoans.</title>
        <authorList>
            <consortium name="JGI Sequencing"/>
            <person name="King N."/>
            <person name="Westbrook M.J."/>
            <person name="Young S.L."/>
            <person name="Kuo A."/>
            <person name="Abedin M."/>
            <person name="Chapman J."/>
            <person name="Fairclough S."/>
            <person name="Hellsten U."/>
            <person name="Isogai Y."/>
            <person name="Letunic I."/>
            <person name="Marr M."/>
            <person name="Pincus D."/>
            <person name="Putnam N."/>
            <person name="Rokas A."/>
            <person name="Wright K.J."/>
            <person name="Zuzow R."/>
            <person name="Dirks W."/>
            <person name="Good M."/>
            <person name="Goodstein D."/>
            <person name="Lemons D."/>
            <person name="Li W."/>
            <person name="Lyons J.B."/>
            <person name="Morris A."/>
            <person name="Nichols S."/>
            <person name="Richter D.J."/>
            <person name="Salamov A."/>
            <person name="Bork P."/>
            <person name="Lim W.A."/>
            <person name="Manning G."/>
            <person name="Miller W.T."/>
            <person name="McGinnis W."/>
            <person name="Shapiro H."/>
            <person name="Tjian R."/>
            <person name="Grigoriev I.V."/>
            <person name="Rokhsar D."/>
        </authorList>
    </citation>
    <scope>NUCLEOTIDE SEQUENCE [LARGE SCALE GENOMIC DNA]</scope>
    <source>
        <strain evidence="5">MX1 / ATCC 50154</strain>
    </source>
</reference>
<dbReference type="KEGG" id="mbr:MONBRDRAFT_24630"/>
<evidence type="ECO:0000313" key="5">
    <source>
        <dbReference type="Proteomes" id="UP000001357"/>
    </source>
</evidence>
<evidence type="ECO:0000256" key="2">
    <source>
        <dbReference type="ARBA" id="ARBA00022837"/>
    </source>
</evidence>
<dbReference type="RefSeq" id="XP_001744898.1">
    <property type="nucleotide sequence ID" value="XM_001744846.1"/>
</dbReference>
<dbReference type="Proteomes" id="UP000001357">
    <property type="component" value="Unassembled WGS sequence"/>
</dbReference>
<protein>
    <recommendedName>
        <fullName evidence="3">EF-hand domain-containing protein</fullName>
    </recommendedName>
</protein>
<feature type="domain" description="EF-hand" evidence="3">
    <location>
        <begin position="120"/>
        <end position="155"/>
    </location>
</feature>
<feature type="domain" description="EF-hand" evidence="3">
    <location>
        <begin position="84"/>
        <end position="119"/>
    </location>
</feature>
<dbReference type="EMBL" id="CH991548">
    <property type="protein sequence ID" value="EDQ90131.1"/>
    <property type="molecule type" value="Genomic_DNA"/>
</dbReference>
<dbReference type="PANTHER" id="PTHR23048">
    <property type="entry name" value="MYOSIN LIGHT CHAIN 1, 3"/>
    <property type="match status" value="1"/>
</dbReference>
<dbReference type="InterPro" id="IPR011992">
    <property type="entry name" value="EF-hand-dom_pair"/>
</dbReference>
<keyword evidence="2" id="KW-0106">Calcium</keyword>
<dbReference type="CDD" id="cd00051">
    <property type="entry name" value="EFh"/>
    <property type="match status" value="1"/>
</dbReference>
<dbReference type="InterPro" id="IPR018247">
    <property type="entry name" value="EF_Hand_1_Ca_BS"/>
</dbReference>
<dbReference type="OMA" id="EMMANRE"/>
<name>A9UX06_MONBE</name>
<feature type="domain" description="EF-hand" evidence="3">
    <location>
        <begin position="11"/>
        <end position="46"/>
    </location>
</feature>
<dbReference type="PROSITE" id="PS00018">
    <property type="entry name" value="EF_HAND_1"/>
    <property type="match status" value="2"/>
</dbReference>
<dbReference type="InterPro" id="IPR050230">
    <property type="entry name" value="CALM/Myosin/TropC-like"/>
</dbReference>
<accession>A9UX06</accession>
<dbReference type="GO" id="GO:0000226">
    <property type="term" value="P:microtubule cytoskeleton organization"/>
    <property type="evidence" value="ECO:0000318"/>
    <property type="project" value="GO_Central"/>
</dbReference>
<dbReference type="PROSITE" id="PS50222">
    <property type="entry name" value="EF_HAND_2"/>
    <property type="match status" value="3"/>
</dbReference>
<dbReference type="SUPFAM" id="SSF47473">
    <property type="entry name" value="EF-hand"/>
    <property type="match status" value="1"/>
</dbReference>
<sequence>MADEDSKFSAKQLKEFRLAYGIYDEDGDGKLDSDACCKCLRACGIPLTENAIANITTDLDIYSDGEVNWDGFMALMEEHHKPLPTEKELIAAFKAMDEDGSGAVSRSELKRFLTNVGEKLSEDEFEQMVADIDTDGDGEIDYKEFASLMAKSSSYSDF</sequence>
<dbReference type="PANTHER" id="PTHR23048:SF0">
    <property type="entry name" value="CALMODULIN LIKE 3"/>
    <property type="match status" value="1"/>
</dbReference>
<dbReference type="SMART" id="SM00054">
    <property type="entry name" value="EFh"/>
    <property type="match status" value="3"/>
</dbReference>
<evidence type="ECO:0000256" key="1">
    <source>
        <dbReference type="ARBA" id="ARBA00022737"/>
    </source>
</evidence>
<dbReference type="AlphaFoldDB" id="A9UX06"/>
<dbReference type="InterPro" id="IPR002048">
    <property type="entry name" value="EF_hand_dom"/>
</dbReference>
<evidence type="ECO:0000313" key="4">
    <source>
        <dbReference type="EMBL" id="EDQ90131.1"/>
    </source>
</evidence>
<dbReference type="FunCoup" id="A9UX06">
    <property type="interactions" value="188"/>
</dbReference>
<organism evidence="4 5">
    <name type="scientific">Monosiga brevicollis</name>
    <name type="common">Choanoflagellate</name>
    <dbReference type="NCBI Taxonomy" id="81824"/>
    <lineage>
        <taxon>Eukaryota</taxon>
        <taxon>Choanoflagellata</taxon>
        <taxon>Craspedida</taxon>
        <taxon>Salpingoecidae</taxon>
        <taxon>Monosiga</taxon>
    </lineage>
</organism>
<dbReference type="GO" id="GO:0005737">
    <property type="term" value="C:cytoplasm"/>
    <property type="evidence" value="ECO:0000318"/>
    <property type="project" value="GO_Central"/>
</dbReference>
<dbReference type="STRING" id="81824.A9UX06"/>
<dbReference type="InParanoid" id="A9UX06"/>
<dbReference type="GeneID" id="5890243"/>
<keyword evidence="1" id="KW-0677">Repeat</keyword>
<dbReference type="GO" id="GO:0030234">
    <property type="term" value="F:enzyme regulator activity"/>
    <property type="evidence" value="ECO:0000318"/>
    <property type="project" value="GO_Central"/>
</dbReference>
<evidence type="ECO:0000259" key="3">
    <source>
        <dbReference type="PROSITE" id="PS50222"/>
    </source>
</evidence>
<dbReference type="Pfam" id="PF13499">
    <property type="entry name" value="EF-hand_7"/>
    <property type="match status" value="1"/>
</dbReference>
<dbReference type="eggNOG" id="KOG0027">
    <property type="taxonomic scope" value="Eukaryota"/>
</dbReference>
<keyword evidence="5" id="KW-1185">Reference proteome</keyword>
<dbReference type="Gene3D" id="1.10.238.10">
    <property type="entry name" value="EF-hand"/>
    <property type="match status" value="1"/>
</dbReference>
<proteinExistence type="predicted"/>
<dbReference type="FunFam" id="1.10.238.10:FF:000003">
    <property type="entry name" value="Calmodulin A"/>
    <property type="match status" value="1"/>
</dbReference>
<gene>
    <name evidence="4" type="ORF">MONBRDRAFT_24630</name>
</gene>
<dbReference type="GO" id="GO:0005509">
    <property type="term" value="F:calcium ion binding"/>
    <property type="evidence" value="ECO:0000318"/>
    <property type="project" value="GO_Central"/>
</dbReference>